<dbReference type="EMBL" id="SMOG01000002">
    <property type="protein sequence ID" value="TDF74218.1"/>
    <property type="molecule type" value="Genomic_DNA"/>
</dbReference>
<dbReference type="Proteomes" id="UP000294588">
    <property type="component" value="Unassembled WGS sequence"/>
</dbReference>
<evidence type="ECO:0000313" key="2">
    <source>
        <dbReference type="Proteomes" id="UP000294588"/>
    </source>
</evidence>
<reference evidence="1" key="1">
    <citation type="submission" date="2019-03" db="EMBL/GenBank/DDBJ databases">
        <title>Candidatus Syntrophosphaera thermopropionivorans: a novel player in syntrophic propionate oxidation during anaerobic digestion.</title>
        <authorList>
            <person name="Dyksma S."/>
        </authorList>
    </citation>
    <scope>NUCLEOTIDE SEQUENCE</scope>
    <source>
        <strain evidence="1">W5</strain>
    </source>
</reference>
<accession>A0AC61QKM8</accession>
<evidence type="ECO:0000313" key="1">
    <source>
        <dbReference type="EMBL" id="TDF74218.1"/>
    </source>
</evidence>
<protein>
    <submittedName>
        <fullName evidence="1">Rne/Rng family ribonuclease</fullName>
    </submittedName>
</protein>
<keyword evidence="2" id="KW-1185">Reference proteome</keyword>
<name>A0AC61QKM8_9BACT</name>
<sequence>MNQSRSHKTEHSYSKRDKYITEIIVNVHPLEKRVAVLEDGRLVELFVERKDKQNIVGNIYKGIVKDVLPGMGAAFIDIGLERTAFLHYSDIVMDFLDIYENETPHPRLNPKDSSQIGNLLKPGQEIVVQVHKGPLGSKGARLTGQISVPGKYLVLFPNKHKIAISRKIYNPNERYRIRNIISNFKDPNFGLIVRTEAEGCEEDELRTEYEALLKTWKLIEKKIRYHKAPVCVFEENALENYLIRDLFGENVDRLVIDDKAFAKSIIHQMEDISPELIHNIEIYKEDTPIFDAWGIEKKIETIFHSRIYLPSGGNIKIEQTEALVAVDINTGSFTGKTNYEETIKKTNLEAAAEIARQIRLRDLSGVIIIDFIDMANEQNKQEVLEMLRKNLRRDRAKNKVYNFTELGLVEMTRKRMRTSLIANFSDPCPLCHGSGRIVSKDTMLMRIYRWLNRSEYFIKDRKLRIIVHPELLEHIQNNYEYFTAYKDQIEIVSDPEMRTDQFKVLLLPDLEDITAKFS</sequence>
<comment type="caution">
    <text evidence="1">The sequence shown here is derived from an EMBL/GenBank/DDBJ whole genome shotgun (WGS) entry which is preliminary data.</text>
</comment>
<gene>
    <name evidence="1" type="ORF">E0946_01975</name>
</gene>
<proteinExistence type="predicted"/>
<organism evidence="1 2">
    <name type="scientific">Candidatus Syntrophosphaera thermopropionivorans</name>
    <dbReference type="NCBI Taxonomy" id="2593015"/>
    <lineage>
        <taxon>Bacteria</taxon>
        <taxon>Pseudomonadati</taxon>
        <taxon>Candidatus Cloacimonadota</taxon>
        <taxon>Candidatus Cloacimonadia</taxon>
        <taxon>Candidatus Cloacimonadales</taxon>
        <taxon>Candidatus Cloacimonadaceae</taxon>
        <taxon>Candidatus Syntrophosphaera</taxon>
    </lineage>
</organism>